<evidence type="ECO:0000313" key="3">
    <source>
        <dbReference type="Proteomes" id="UP000059574"/>
    </source>
</evidence>
<keyword evidence="1" id="KW-0472">Membrane</keyword>
<dbReference type="EMBL" id="CP013200">
    <property type="protein sequence ID" value="ALO65249.1"/>
    <property type="molecule type" value="Genomic_DNA"/>
</dbReference>
<evidence type="ECO:0008006" key="4">
    <source>
        <dbReference type="Google" id="ProtNLM"/>
    </source>
</evidence>
<dbReference type="SUPFAM" id="SSF141571">
    <property type="entry name" value="Pentapeptide repeat-like"/>
    <property type="match status" value="1"/>
</dbReference>
<dbReference type="PANTHER" id="PTHR14136">
    <property type="entry name" value="BTB_POZ DOMAIN-CONTAINING PROTEIN KCTD9"/>
    <property type="match status" value="1"/>
</dbReference>
<evidence type="ECO:0000313" key="2">
    <source>
        <dbReference type="EMBL" id="ALO65249.1"/>
    </source>
</evidence>
<name>A0A0S2LV47_9MICC</name>
<dbReference type="Pfam" id="PF00805">
    <property type="entry name" value="Pentapeptide"/>
    <property type="match status" value="3"/>
</dbReference>
<reference evidence="3" key="1">
    <citation type="submission" date="2015-11" db="EMBL/GenBank/DDBJ databases">
        <authorList>
            <person name="Kumar R."/>
            <person name="Singh D."/>
            <person name="Swarnkar M.K."/>
            <person name="Singh A.K."/>
            <person name="Kumar S."/>
        </authorList>
    </citation>
    <scope>NUCLEOTIDE SEQUENCE [LARGE SCALE GENOMIC DNA]</scope>
    <source>
        <strain evidence="3">ERGS4:06</strain>
    </source>
</reference>
<gene>
    <name evidence="2" type="ORF">AS189_00550</name>
</gene>
<organism evidence="2 3">
    <name type="scientific">Arthrobacter alpinus</name>
    <dbReference type="NCBI Taxonomy" id="656366"/>
    <lineage>
        <taxon>Bacteria</taxon>
        <taxon>Bacillati</taxon>
        <taxon>Actinomycetota</taxon>
        <taxon>Actinomycetes</taxon>
        <taxon>Micrococcales</taxon>
        <taxon>Micrococcaceae</taxon>
        <taxon>Arthrobacter</taxon>
    </lineage>
</organism>
<protein>
    <recommendedName>
        <fullName evidence="4">Pentapeptide repeat-containing protein</fullName>
    </recommendedName>
</protein>
<dbReference type="Proteomes" id="UP000059574">
    <property type="component" value="Chromosome"/>
</dbReference>
<keyword evidence="1" id="KW-0812">Transmembrane</keyword>
<accession>A0A0S2LV47</accession>
<dbReference type="InterPro" id="IPR051082">
    <property type="entry name" value="Pentapeptide-BTB/POZ_domain"/>
</dbReference>
<keyword evidence="1" id="KW-1133">Transmembrane helix</keyword>
<reference evidence="2 3" key="2">
    <citation type="journal article" date="2016" name="J. Biotechnol.">
        <title>Complete genome sequence of Arthrobacter alpinus ERGS4:06, a yellow pigmented bacterium tolerant to cold and radiations isolated from Sikkim Himalaya.</title>
        <authorList>
            <person name="Kumar R."/>
            <person name="Singh D."/>
            <person name="Swarnkar M.K."/>
            <person name="Singh A.K."/>
            <person name="Kumar S."/>
        </authorList>
    </citation>
    <scope>NUCLEOTIDE SEQUENCE [LARGE SCALE GENOMIC DNA]</scope>
    <source>
        <strain evidence="2 3">ERGS4:06</strain>
    </source>
</reference>
<dbReference type="InterPro" id="IPR001646">
    <property type="entry name" value="5peptide_repeat"/>
</dbReference>
<dbReference type="Gene3D" id="2.160.20.80">
    <property type="entry name" value="E3 ubiquitin-protein ligase SopA"/>
    <property type="match status" value="1"/>
</dbReference>
<sequence>MPRRRAWQSLAWSVAAVVFIVAAAAAIRWIPEFLVGWALQSNPNPVAGLSLTVAEYVTAVTNARQGVLFAVGGIIAVFTLLITLAKHNLDREKQILDQDANWTNRYTEAIKQLGDDSTSVRLGGIYALERIAQDSLRDRQTILDVLCANLLDISPVVESSGPETVSVDTTAVAAVVGRITKLSPPRQTVVLRGTNLTRVPLDSADLAHADLAYANLTRAYLTYANLNGASLNGTDLTGAYLAKALLNGSKFNDANLTGALLNGANLTRANLTRANLTGTNLTGTNLTDAYLTHANVTGANLTDADLTRADLTGANLTGTNLTGADLTGANLTGADLTGANLTGTYLTGADLTGANLTGAIMWGQTNSGKNYEVKITREYLKYRHAKGIDKIKGLPVEGNTALT</sequence>
<proteinExistence type="predicted"/>
<evidence type="ECO:0000256" key="1">
    <source>
        <dbReference type="SAM" id="Phobius"/>
    </source>
</evidence>
<feature type="transmembrane region" description="Helical" evidence="1">
    <location>
        <begin position="66"/>
        <end position="85"/>
    </location>
</feature>
<dbReference type="PANTHER" id="PTHR14136:SF17">
    <property type="entry name" value="BTB_POZ DOMAIN-CONTAINING PROTEIN KCTD9"/>
    <property type="match status" value="1"/>
</dbReference>
<dbReference type="AlphaFoldDB" id="A0A0S2LV47"/>